<dbReference type="InterPro" id="IPR010982">
    <property type="entry name" value="Lambda_DNA-bd_dom_sf"/>
</dbReference>
<organism evidence="1 2">
    <name type="scientific">Candidatus Eubacterium faecale</name>
    <dbReference type="NCBI Taxonomy" id="2838568"/>
    <lineage>
        <taxon>Bacteria</taxon>
        <taxon>Bacillati</taxon>
        <taxon>Bacillota</taxon>
        <taxon>Clostridia</taxon>
        <taxon>Eubacteriales</taxon>
        <taxon>Eubacteriaceae</taxon>
        <taxon>Eubacterium</taxon>
    </lineage>
</organism>
<dbReference type="Gene3D" id="1.10.260.40">
    <property type="entry name" value="lambda repressor-like DNA-binding domains"/>
    <property type="match status" value="1"/>
</dbReference>
<sequence>MAKKTAELLNELSDKNTDLKEYFRADPSSFTNTSIKGFWEKMIKKAEKTKSDIINKADLSYCYFYDVINGRKIPSKDKIIRIALAMELNLDECQEALRISGKSALYPRIKRDSVIIFAVNHAYSVYKTNDLLAEYGEELLK</sequence>
<accession>A0A9D2MKK0</accession>
<gene>
    <name evidence="1" type="ORF">IAA37_06175</name>
</gene>
<dbReference type="AlphaFoldDB" id="A0A9D2MKK0"/>
<evidence type="ECO:0000313" key="2">
    <source>
        <dbReference type="Proteomes" id="UP000823877"/>
    </source>
</evidence>
<evidence type="ECO:0008006" key="3">
    <source>
        <dbReference type="Google" id="ProtNLM"/>
    </source>
</evidence>
<name>A0A9D2MKK0_9FIRM</name>
<reference evidence="1" key="1">
    <citation type="journal article" date="2021" name="PeerJ">
        <title>Extensive microbial diversity within the chicken gut microbiome revealed by metagenomics and culture.</title>
        <authorList>
            <person name="Gilroy R."/>
            <person name="Ravi A."/>
            <person name="Getino M."/>
            <person name="Pursley I."/>
            <person name="Horton D.L."/>
            <person name="Alikhan N.F."/>
            <person name="Baker D."/>
            <person name="Gharbi K."/>
            <person name="Hall N."/>
            <person name="Watson M."/>
            <person name="Adriaenssens E.M."/>
            <person name="Foster-Nyarko E."/>
            <person name="Jarju S."/>
            <person name="Secka A."/>
            <person name="Antonio M."/>
            <person name="Oren A."/>
            <person name="Chaudhuri R.R."/>
            <person name="La Ragione R."/>
            <person name="Hildebrand F."/>
            <person name="Pallen M.J."/>
        </authorList>
    </citation>
    <scope>NUCLEOTIDE SEQUENCE</scope>
    <source>
        <strain evidence="1">CHK188-16595</strain>
    </source>
</reference>
<reference evidence="1" key="2">
    <citation type="submission" date="2021-04" db="EMBL/GenBank/DDBJ databases">
        <authorList>
            <person name="Gilroy R."/>
        </authorList>
    </citation>
    <scope>NUCLEOTIDE SEQUENCE</scope>
    <source>
        <strain evidence="1">CHK188-16595</strain>
    </source>
</reference>
<dbReference type="GO" id="GO:0003677">
    <property type="term" value="F:DNA binding"/>
    <property type="evidence" value="ECO:0007669"/>
    <property type="project" value="InterPro"/>
</dbReference>
<evidence type="ECO:0000313" key="1">
    <source>
        <dbReference type="EMBL" id="HJB75243.1"/>
    </source>
</evidence>
<dbReference type="EMBL" id="DWXN01000012">
    <property type="protein sequence ID" value="HJB75243.1"/>
    <property type="molecule type" value="Genomic_DNA"/>
</dbReference>
<proteinExistence type="predicted"/>
<dbReference type="Proteomes" id="UP000823877">
    <property type="component" value="Unassembled WGS sequence"/>
</dbReference>
<protein>
    <recommendedName>
        <fullName evidence="3">XRE family transcriptional regulator</fullName>
    </recommendedName>
</protein>
<comment type="caution">
    <text evidence="1">The sequence shown here is derived from an EMBL/GenBank/DDBJ whole genome shotgun (WGS) entry which is preliminary data.</text>
</comment>